<dbReference type="SUPFAM" id="SSF103473">
    <property type="entry name" value="MFS general substrate transporter"/>
    <property type="match status" value="1"/>
</dbReference>
<reference evidence="9 10" key="1">
    <citation type="journal article" date="2014" name="PLoS ONE">
        <title>De novo Genome Assembly of the Fungal Plant Pathogen Pyrenophora semeniperda.</title>
        <authorList>
            <person name="Soliai M.M."/>
            <person name="Meyer S.E."/>
            <person name="Udall J.A."/>
            <person name="Elzinga D.E."/>
            <person name="Hermansen R.A."/>
            <person name="Bodily P.M."/>
            <person name="Hart A.A."/>
            <person name="Coleman C.E."/>
        </authorList>
    </citation>
    <scope>NUCLEOTIDE SEQUENCE [LARGE SCALE GENOMIC DNA]</scope>
    <source>
        <strain evidence="9 10">CCB06</strain>
        <tissue evidence="9">Mycelium</tissue>
    </source>
</reference>
<feature type="domain" description="Major facilitator superfamily (MFS) profile" evidence="8">
    <location>
        <begin position="59"/>
        <end position="488"/>
    </location>
</feature>
<dbReference type="FunFam" id="1.20.1250.20:FF:000509">
    <property type="entry name" value="MFS general substrate transporter"/>
    <property type="match status" value="1"/>
</dbReference>
<dbReference type="OrthoDB" id="5296287at2759"/>
<dbReference type="EMBL" id="KE747810">
    <property type="protein sequence ID" value="RMZ67048.1"/>
    <property type="molecule type" value="Genomic_DNA"/>
</dbReference>
<dbReference type="AlphaFoldDB" id="A0A3M7LXS7"/>
<evidence type="ECO:0000256" key="2">
    <source>
        <dbReference type="ARBA" id="ARBA00022692"/>
    </source>
</evidence>
<dbReference type="Pfam" id="PF07690">
    <property type="entry name" value="MFS_1"/>
    <property type="match status" value="1"/>
</dbReference>
<dbReference type="InterPro" id="IPR036259">
    <property type="entry name" value="MFS_trans_sf"/>
</dbReference>
<evidence type="ECO:0000259" key="8">
    <source>
        <dbReference type="PROSITE" id="PS50850"/>
    </source>
</evidence>
<dbReference type="GO" id="GO:0016020">
    <property type="term" value="C:membrane"/>
    <property type="evidence" value="ECO:0007669"/>
    <property type="project" value="UniProtKB-SubCell"/>
</dbReference>
<evidence type="ECO:0000256" key="1">
    <source>
        <dbReference type="ARBA" id="ARBA00004141"/>
    </source>
</evidence>
<sequence>MVLTDEEQPLLRILSHDLDTSSTQEQPNCSSENRNDALEFEPFDPEDPKNWGWGFKWGIVSLLALMAFTVTFTCIGVVPVASEIVRDLDHGQSMTSTNSALLVTIWELGEAAGPLLIAPLSEILGRRPVMHACNFGFIAATILAACSQSSSIFIVARMLTGLCVASNVLNPAIIGDIFSSEQRGSAMSLIMLAPLIGGAIGPAISGVIAQTMGWRRILVIAAALAVLCEVLFLAFFRETYKMAILKRREEDGRAEGELMSHEPKSAHAGAKRLWHSITRPFAVLFGSSVLMLLSLFASVAFSYFYVISVSLPVILVERYGFELALTGSSFVSFSIGSFLSVLVCNFTLDRIYMSLRSRSSASGKGKPEYRLPLSIIGGILLPFSVTAYGWIAEYRLPALLLLASVSLMGFTLLLTVVPLSAYVIDACGIYSASAMTGVIVTRCLVGTFLPLTTGPLAEALGYGWGFSCLGALSLVLAVIPVMVSRFGEGWRQRSEFTMDS</sequence>
<dbReference type="InterPro" id="IPR011701">
    <property type="entry name" value="MFS"/>
</dbReference>
<feature type="compositionally biased region" description="Polar residues" evidence="6">
    <location>
        <begin position="20"/>
        <end position="32"/>
    </location>
</feature>
<protein>
    <submittedName>
        <fullName evidence="9">Major facilitator superfamily transporter</fullName>
    </submittedName>
</protein>
<feature type="transmembrane region" description="Helical" evidence="7">
    <location>
        <begin position="461"/>
        <end position="483"/>
    </location>
</feature>
<dbReference type="GO" id="GO:0140115">
    <property type="term" value="P:export across plasma membrane"/>
    <property type="evidence" value="ECO:0007669"/>
    <property type="project" value="UniProtKB-ARBA"/>
</dbReference>
<feature type="transmembrane region" description="Helical" evidence="7">
    <location>
        <begin position="327"/>
        <end position="348"/>
    </location>
</feature>
<accession>A0A3M7LXS7</accession>
<feature type="transmembrane region" description="Helical" evidence="7">
    <location>
        <begin position="132"/>
        <end position="153"/>
    </location>
</feature>
<proteinExistence type="inferred from homology"/>
<name>A0A3M7LXS7_9PLEO</name>
<evidence type="ECO:0000256" key="6">
    <source>
        <dbReference type="SAM" id="MobiDB-lite"/>
    </source>
</evidence>
<evidence type="ECO:0000313" key="9">
    <source>
        <dbReference type="EMBL" id="RMZ67048.1"/>
    </source>
</evidence>
<comment type="similarity">
    <text evidence="5">Belongs to the major facilitator superfamily. CAR1 family.</text>
</comment>
<feature type="transmembrane region" description="Helical" evidence="7">
    <location>
        <begin position="217"/>
        <end position="236"/>
    </location>
</feature>
<dbReference type="GO" id="GO:0022857">
    <property type="term" value="F:transmembrane transporter activity"/>
    <property type="evidence" value="ECO:0007669"/>
    <property type="project" value="InterPro"/>
</dbReference>
<evidence type="ECO:0000256" key="4">
    <source>
        <dbReference type="ARBA" id="ARBA00023136"/>
    </source>
</evidence>
<feature type="transmembrane region" description="Helical" evidence="7">
    <location>
        <begin position="281"/>
        <end position="307"/>
    </location>
</feature>
<feature type="transmembrane region" description="Helical" evidence="7">
    <location>
        <begin position="429"/>
        <end position="449"/>
    </location>
</feature>
<dbReference type="PROSITE" id="PS50850">
    <property type="entry name" value="MFS"/>
    <property type="match status" value="1"/>
</dbReference>
<evidence type="ECO:0000256" key="5">
    <source>
        <dbReference type="ARBA" id="ARBA00038347"/>
    </source>
</evidence>
<dbReference type="Gene3D" id="1.20.1250.20">
    <property type="entry name" value="MFS general substrate transporter like domains"/>
    <property type="match status" value="1"/>
</dbReference>
<evidence type="ECO:0000256" key="7">
    <source>
        <dbReference type="SAM" id="Phobius"/>
    </source>
</evidence>
<feature type="transmembrane region" description="Helical" evidence="7">
    <location>
        <begin position="369"/>
        <end position="391"/>
    </location>
</feature>
<keyword evidence="3 7" id="KW-1133">Transmembrane helix</keyword>
<keyword evidence="2 7" id="KW-0812">Transmembrane</keyword>
<feature type="region of interest" description="Disordered" evidence="6">
    <location>
        <begin position="15"/>
        <end position="36"/>
    </location>
</feature>
<dbReference type="GO" id="GO:0042908">
    <property type="term" value="P:xenobiotic transport"/>
    <property type="evidence" value="ECO:0007669"/>
    <property type="project" value="UniProtKB-ARBA"/>
</dbReference>
<keyword evidence="10" id="KW-1185">Reference proteome</keyword>
<feature type="transmembrane region" description="Helical" evidence="7">
    <location>
        <begin position="190"/>
        <end position="211"/>
    </location>
</feature>
<organism evidence="9 10">
    <name type="scientific">Pyrenophora seminiperda CCB06</name>
    <dbReference type="NCBI Taxonomy" id="1302712"/>
    <lineage>
        <taxon>Eukaryota</taxon>
        <taxon>Fungi</taxon>
        <taxon>Dikarya</taxon>
        <taxon>Ascomycota</taxon>
        <taxon>Pezizomycotina</taxon>
        <taxon>Dothideomycetes</taxon>
        <taxon>Pleosporomycetidae</taxon>
        <taxon>Pleosporales</taxon>
        <taxon>Pleosporineae</taxon>
        <taxon>Pleosporaceae</taxon>
        <taxon>Pyrenophora</taxon>
    </lineage>
</organism>
<comment type="subcellular location">
    <subcellularLocation>
        <location evidence="1">Membrane</location>
        <topology evidence="1">Multi-pass membrane protein</topology>
    </subcellularLocation>
</comment>
<feature type="transmembrane region" description="Helical" evidence="7">
    <location>
        <begin position="397"/>
        <end position="417"/>
    </location>
</feature>
<keyword evidence="4 7" id="KW-0472">Membrane</keyword>
<evidence type="ECO:0000256" key="3">
    <source>
        <dbReference type="ARBA" id="ARBA00022989"/>
    </source>
</evidence>
<dbReference type="InterPro" id="IPR020846">
    <property type="entry name" value="MFS_dom"/>
</dbReference>
<dbReference type="Proteomes" id="UP000265663">
    <property type="component" value="Unassembled WGS sequence"/>
</dbReference>
<feature type="transmembrane region" description="Helical" evidence="7">
    <location>
        <begin position="159"/>
        <end position="178"/>
    </location>
</feature>
<feature type="transmembrane region" description="Helical" evidence="7">
    <location>
        <begin position="59"/>
        <end position="80"/>
    </location>
</feature>
<dbReference type="PROSITE" id="PS00216">
    <property type="entry name" value="SUGAR_TRANSPORT_1"/>
    <property type="match status" value="1"/>
</dbReference>
<evidence type="ECO:0000313" key="10">
    <source>
        <dbReference type="Proteomes" id="UP000265663"/>
    </source>
</evidence>
<dbReference type="InterPro" id="IPR005829">
    <property type="entry name" value="Sugar_transporter_CS"/>
</dbReference>
<gene>
    <name evidence="9" type="ORF">GMOD_00000918</name>
</gene>
<dbReference type="PANTHER" id="PTHR23502:SF163">
    <property type="entry name" value="MAJOR FACILITATOR SUPERFAMILY (MFS) PROFILE DOMAIN-CONTAINING PROTEIN"/>
    <property type="match status" value="1"/>
</dbReference>
<dbReference type="PANTHER" id="PTHR23502">
    <property type="entry name" value="MAJOR FACILITATOR SUPERFAMILY"/>
    <property type="match status" value="1"/>
</dbReference>